<dbReference type="AlphaFoldDB" id="A0AAD8H840"/>
<feature type="region of interest" description="Disordered" evidence="2">
    <location>
        <begin position="263"/>
        <end position="283"/>
    </location>
</feature>
<feature type="transmembrane region" description="Helical" evidence="3">
    <location>
        <begin position="112"/>
        <end position="138"/>
    </location>
</feature>
<accession>A0AAD8H840</accession>
<evidence type="ECO:0000256" key="2">
    <source>
        <dbReference type="SAM" id="MobiDB-lite"/>
    </source>
</evidence>
<keyword evidence="3" id="KW-0472">Membrane</keyword>
<keyword evidence="1" id="KW-0175">Coiled coil</keyword>
<feature type="transmembrane region" description="Helical" evidence="3">
    <location>
        <begin position="84"/>
        <end position="106"/>
    </location>
</feature>
<dbReference type="Proteomes" id="UP001237642">
    <property type="component" value="Unassembled WGS sequence"/>
</dbReference>
<evidence type="ECO:0000313" key="4">
    <source>
        <dbReference type="EMBL" id="KAK1361748.1"/>
    </source>
</evidence>
<organism evidence="4 5">
    <name type="scientific">Heracleum sosnowskyi</name>
    <dbReference type="NCBI Taxonomy" id="360622"/>
    <lineage>
        <taxon>Eukaryota</taxon>
        <taxon>Viridiplantae</taxon>
        <taxon>Streptophyta</taxon>
        <taxon>Embryophyta</taxon>
        <taxon>Tracheophyta</taxon>
        <taxon>Spermatophyta</taxon>
        <taxon>Magnoliopsida</taxon>
        <taxon>eudicotyledons</taxon>
        <taxon>Gunneridae</taxon>
        <taxon>Pentapetalae</taxon>
        <taxon>asterids</taxon>
        <taxon>campanulids</taxon>
        <taxon>Apiales</taxon>
        <taxon>Apiaceae</taxon>
        <taxon>Apioideae</taxon>
        <taxon>apioid superclade</taxon>
        <taxon>Tordylieae</taxon>
        <taxon>Tordyliinae</taxon>
        <taxon>Heracleum</taxon>
    </lineage>
</organism>
<protein>
    <submittedName>
        <fullName evidence="4">ABC transporter family member</fullName>
    </submittedName>
</protein>
<feature type="coiled-coil region" evidence="1">
    <location>
        <begin position="206"/>
        <end position="247"/>
    </location>
</feature>
<gene>
    <name evidence="4" type="ORF">POM88_046222</name>
</gene>
<dbReference type="GO" id="GO:0009941">
    <property type="term" value="C:chloroplast envelope"/>
    <property type="evidence" value="ECO:0007669"/>
    <property type="project" value="TreeGrafter"/>
</dbReference>
<dbReference type="PANTHER" id="PTHR36408:SF1">
    <property type="entry name" value="TRANSMEMBRANE PROTEIN"/>
    <property type="match status" value="1"/>
</dbReference>
<reference evidence="4" key="1">
    <citation type="submission" date="2023-02" db="EMBL/GenBank/DDBJ databases">
        <title>Genome of toxic invasive species Heracleum sosnowskyi carries increased number of genes despite the absence of recent whole-genome duplications.</title>
        <authorList>
            <person name="Schelkunov M."/>
            <person name="Shtratnikova V."/>
            <person name="Makarenko M."/>
            <person name="Klepikova A."/>
            <person name="Omelchenko D."/>
            <person name="Novikova G."/>
            <person name="Obukhova E."/>
            <person name="Bogdanov V."/>
            <person name="Penin A."/>
            <person name="Logacheva M."/>
        </authorList>
    </citation>
    <scope>NUCLEOTIDE SEQUENCE</scope>
    <source>
        <strain evidence="4">Hsosn_3</strain>
        <tissue evidence="4">Leaf</tissue>
    </source>
</reference>
<dbReference type="PANTHER" id="PTHR36408">
    <property type="entry name" value="TRANSMEMBRANE PROTEIN"/>
    <property type="match status" value="1"/>
</dbReference>
<reference evidence="4" key="2">
    <citation type="submission" date="2023-05" db="EMBL/GenBank/DDBJ databases">
        <authorList>
            <person name="Schelkunov M.I."/>
        </authorList>
    </citation>
    <scope>NUCLEOTIDE SEQUENCE</scope>
    <source>
        <strain evidence="4">Hsosn_3</strain>
        <tissue evidence="4">Leaf</tissue>
    </source>
</reference>
<evidence type="ECO:0000313" key="5">
    <source>
        <dbReference type="Proteomes" id="UP001237642"/>
    </source>
</evidence>
<evidence type="ECO:0000256" key="3">
    <source>
        <dbReference type="SAM" id="Phobius"/>
    </source>
</evidence>
<keyword evidence="3" id="KW-1133">Transmembrane helix</keyword>
<dbReference type="EMBL" id="JAUIZM010000010">
    <property type="protein sequence ID" value="KAK1361748.1"/>
    <property type="molecule type" value="Genomic_DNA"/>
</dbReference>
<name>A0AAD8H840_9APIA</name>
<sequence length="347" mass="39509">MSLSTHNLLKNHHSHSSFYLKTPSLHHSSTFIHFSNPPLFQFSNYQVPYKSLSTFYSPIRAFESDNVKIYDNQENNTRNLDFDAFLSIAEFVCLVSSAVISLGIFLKPLKCILVWLGDKAPVCQFLLLGAGILIGSVIRRRQWRRVCMGFSKPGRVEVNVVDRIEKLEEDIRSWGNVVRVMSKQLEKLGIRFRVTRRTLRDPIAEAADLARKNSEATRELAMKEEILENELGEIQKVLLAMQEQQQKQLELILAIAKHGNLLESRKAPSRDPPDSAKETHKPAVKRIKQMSTNQNEALAGQKDISNESAEFERLIITNGENSKIHGFPESQVLAPHVHCTFAHRQTE</sequence>
<proteinExistence type="predicted"/>
<evidence type="ECO:0000256" key="1">
    <source>
        <dbReference type="SAM" id="Coils"/>
    </source>
</evidence>
<feature type="compositionally biased region" description="Basic and acidic residues" evidence="2">
    <location>
        <begin position="263"/>
        <end position="281"/>
    </location>
</feature>
<keyword evidence="3" id="KW-0812">Transmembrane</keyword>
<keyword evidence="5" id="KW-1185">Reference proteome</keyword>
<comment type="caution">
    <text evidence="4">The sequence shown here is derived from an EMBL/GenBank/DDBJ whole genome shotgun (WGS) entry which is preliminary data.</text>
</comment>